<dbReference type="EMBL" id="KX669658">
    <property type="protein sequence ID" value="AOT25342.1"/>
    <property type="molecule type" value="Genomic_DNA"/>
</dbReference>
<reference evidence="1 2" key="1">
    <citation type="journal article" date="2017" name="Front. Microbiol.">
        <title>Prevalence, Host Range, and Comparative Genomic Analysis of Temperate Ochrobactrum Phages.</title>
        <authorList>
            <person name="Jackel C."/>
            <person name="Hertwig S."/>
            <person name="Scholz H.C."/>
            <person name="Nockler K."/>
            <person name="Reetz J."/>
            <person name="Hammerl J.A."/>
        </authorList>
    </citation>
    <scope>NUCLEOTIDE SEQUENCE [LARGE SCALE GENOMIC DNA]</scope>
</reference>
<evidence type="ECO:0000313" key="1">
    <source>
        <dbReference type="EMBL" id="AOT25342.1"/>
    </source>
</evidence>
<name>A0A219VHC4_9CAUD</name>
<dbReference type="Proteomes" id="UP000226413">
    <property type="component" value="Segment"/>
</dbReference>
<evidence type="ECO:0000313" key="2">
    <source>
        <dbReference type="Proteomes" id="UP000226413"/>
    </source>
</evidence>
<accession>A0A219VHC4</accession>
<protein>
    <submittedName>
        <fullName evidence="1">Uncharacterized protein</fullName>
    </submittedName>
</protein>
<keyword evidence="2" id="KW-1185">Reference proteome</keyword>
<sequence length="158" mass="17063">MSRIRLSGILVAITMIAGISHVNSATEQVEGASQASIEQWDFSCVDVSEFSKIDGGGDDFKLNNFVVKEGSQLEAPNKLLTGLEIAFSVTNRTSKNVAWSAEFLGFGKDKLPSFAMSASPPAEFSPPEQTRTFGTRIQVRTGTLARTGMICLRITGDR</sequence>
<proteinExistence type="predicted"/>
<organism evidence="1 2">
    <name type="scientific">Ochrobactrum phage POA1180</name>
    <dbReference type="NCBI Taxonomy" id="1897640"/>
    <lineage>
        <taxon>Viruses</taxon>
        <taxon>Duplodnaviria</taxon>
        <taxon>Heunggongvirae</taxon>
        <taxon>Uroviricota</taxon>
        <taxon>Caudoviricetes</taxon>
        <taxon>Abaiavirus</taxon>
        <taxon>Abaiavirus POA1180</taxon>
    </lineage>
</organism>
<gene>
    <name evidence="1" type="ORF">POA1180_34</name>
</gene>